<dbReference type="EMBL" id="JAFLRJ010000369">
    <property type="protein sequence ID" value="MBO0516196.1"/>
    <property type="molecule type" value="Genomic_DNA"/>
</dbReference>
<dbReference type="RefSeq" id="WP_206967723.1">
    <property type="nucleotide sequence ID" value="NZ_BAAAJJ010000014.1"/>
</dbReference>
<evidence type="ECO:0000256" key="4">
    <source>
        <dbReference type="ARBA" id="ARBA00048819"/>
    </source>
</evidence>
<evidence type="ECO:0000313" key="8">
    <source>
        <dbReference type="Proteomes" id="UP000664167"/>
    </source>
</evidence>
<keyword evidence="1 5" id="KW-0436">Ligase</keyword>
<dbReference type="PANTHER" id="PTHR34378:SF1">
    <property type="entry name" value="GLUTAMATE--CYSTEINE LIGASE, CHLOROPLASTIC"/>
    <property type="match status" value="1"/>
</dbReference>
<sequence>MPFDLRPTTEDTLTPYGAEDHIRGVCFKNGPPRRIGVELEWLLLDLGDPARPVSPLRSAEAASAIRALPLRSALTFEPGGQLELSSPPADSLTECVETVAADLELVRDRLRPHGLGLAGHGLNPWHPPLRVLDVPRYAAMERHFDRTGRAGRYMMCSSAAVQVCLDAGSQEPGPLGQDRRWQLARLLGPVLVAAFANSPLLNGVPTGLRSNRQAVWTALDAGRAPVRRDGWAPAAEWAAHALDSQVMFVRTDDAPWSAPEGFTFRDWIRGGAPRPPTTPDLDYHLTTLFPPVRPHGHLELRMIDAQSGDDGWLVPLAVCSALFDDPRATESAFRAVRPLAVRAGAAPAPRNPLWRAAARHGLTDPGLRTAAEHCFIAALEALPRRGASAHVIDTVAEFTARYVLRGRTPADDVLDSWKEHRA</sequence>
<dbReference type="GO" id="GO:0004357">
    <property type="term" value="F:glutamate-cysteine ligase activity"/>
    <property type="evidence" value="ECO:0007669"/>
    <property type="project" value="UniProtKB-UniRule"/>
</dbReference>
<dbReference type="Proteomes" id="UP000664167">
    <property type="component" value="Unassembled WGS sequence"/>
</dbReference>
<comment type="pathway">
    <text evidence="5">Amino-acid biosynthesis; ergothioneine biosynthesis.</text>
</comment>
<protein>
    <recommendedName>
        <fullName evidence="5">Glutamate--cysteine ligase EgtA</fullName>
        <ecNumber evidence="5">6.3.2.2</ecNumber>
    </recommendedName>
    <alternativeName>
        <fullName evidence="5">Gamma-glutamylcysteine synthase</fullName>
        <shortName evidence="5">GCS</shortName>
        <shortName evidence="5">Gamma-ECS</shortName>
    </alternativeName>
</protein>
<dbReference type="PANTHER" id="PTHR34378">
    <property type="entry name" value="GLUTAMATE--CYSTEINE LIGASE, CHLOROPLASTIC"/>
    <property type="match status" value="1"/>
</dbReference>
<evidence type="ECO:0000256" key="1">
    <source>
        <dbReference type="ARBA" id="ARBA00022598"/>
    </source>
</evidence>
<dbReference type="HAMAP" id="MF_02034">
    <property type="entry name" value="EgtA"/>
    <property type="match status" value="1"/>
</dbReference>
<dbReference type="PIRSF" id="PIRSF017901">
    <property type="entry name" value="GCL"/>
    <property type="match status" value="1"/>
</dbReference>
<keyword evidence="3 5" id="KW-0067">ATP-binding</keyword>
<keyword evidence="8" id="KW-1185">Reference proteome</keyword>
<comment type="catalytic activity">
    <reaction evidence="4 5 6">
        <text>L-cysteine + L-glutamate + ATP = gamma-L-glutamyl-L-cysteine + ADP + phosphate + H(+)</text>
        <dbReference type="Rhea" id="RHEA:13285"/>
        <dbReference type="ChEBI" id="CHEBI:15378"/>
        <dbReference type="ChEBI" id="CHEBI:29985"/>
        <dbReference type="ChEBI" id="CHEBI:30616"/>
        <dbReference type="ChEBI" id="CHEBI:35235"/>
        <dbReference type="ChEBI" id="CHEBI:43474"/>
        <dbReference type="ChEBI" id="CHEBI:58173"/>
        <dbReference type="ChEBI" id="CHEBI:456216"/>
        <dbReference type="EC" id="6.3.2.2"/>
    </reaction>
</comment>
<dbReference type="SUPFAM" id="SSF55931">
    <property type="entry name" value="Glutamine synthetase/guanido kinase"/>
    <property type="match status" value="1"/>
</dbReference>
<dbReference type="Gene3D" id="3.30.590.20">
    <property type="match status" value="1"/>
</dbReference>
<dbReference type="GO" id="GO:0006750">
    <property type="term" value="P:glutathione biosynthetic process"/>
    <property type="evidence" value="ECO:0007669"/>
    <property type="project" value="UniProtKB-UniRule"/>
</dbReference>
<dbReference type="InterPro" id="IPR035434">
    <property type="entry name" value="GCL_bact_plant"/>
</dbReference>
<dbReference type="GO" id="GO:0052699">
    <property type="term" value="P:ergothioneine biosynthetic process"/>
    <property type="evidence" value="ECO:0007669"/>
    <property type="project" value="UniProtKB-UniRule"/>
</dbReference>
<dbReference type="GO" id="GO:0005524">
    <property type="term" value="F:ATP binding"/>
    <property type="evidence" value="ECO:0007669"/>
    <property type="project" value="UniProtKB-UniRule"/>
</dbReference>
<gene>
    <name evidence="5 7" type="primary">egtA</name>
    <name evidence="7" type="ORF">J0695_31145</name>
</gene>
<proteinExistence type="inferred from homology"/>
<dbReference type="InterPro" id="IPR006336">
    <property type="entry name" value="GCS2"/>
</dbReference>
<dbReference type="Pfam" id="PF04107">
    <property type="entry name" value="GCS2"/>
    <property type="match status" value="1"/>
</dbReference>
<evidence type="ECO:0000256" key="5">
    <source>
        <dbReference type="HAMAP-Rule" id="MF_02034"/>
    </source>
</evidence>
<dbReference type="InterPro" id="IPR014746">
    <property type="entry name" value="Gln_synth/guanido_kin_cat_dom"/>
</dbReference>
<evidence type="ECO:0000256" key="3">
    <source>
        <dbReference type="ARBA" id="ARBA00022840"/>
    </source>
</evidence>
<dbReference type="AlphaFoldDB" id="A0A939JHF8"/>
<evidence type="ECO:0000313" key="7">
    <source>
        <dbReference type="EMBL" id="MBO0516196.1"/>
    </source>
</evidence>
<accession>A0A939JHF8</accession>
<dbReference type="EC" id="6.3.2.2" evidence="5"/>
<name>A0A939JHF8_9ACTN</name>
<comment type="function">
    <text evidence="5">Catalyzes the synthesis of gamma-glutamylcysteine (gamma-GC). This compound is used as substrate for the biosynthesis of the low-molecular thiol compound ergothioneine.</text>
</comment>
<evidence type="ECO:0000256" key="2">
    <source>
        <dbReference type="ARBA" id="ARBA00022741"/>
    </source>
</evidence>
<dbReference type="NCBIfam" id="TIGR03444">
    <property type="entry name" value="EgtA_Cys_ligase"/>
    <property type="match status" value="1"/>
</dbReference>
<comment type="caution">
    <text evidence="7">The sequence shown here is derived from an EMBL/GenBank/DDBJ whole genome shotgun (WGS) entry which is preliminary data.</text>
</comment>
<dbReference type="InterPro" id="IPR017809">
    <property type="entry name" value="EgtA_Actinobacteria"/>
</dbReference>
<organism evidence="7 8">
    <name type="scientific">Streptomyces beijiangensis</name>
    <dbReference type="NCBI Taxonomy" id="163361"/>
    <lineage>
        <taxon>Bacteria</taxon>
        <taxon>Bacillati</taxon>
        <taxon>Actinomycetota</taxon>
        <taxon>Actinomycetes</taxon>
        <taxon>Kitasatosporales</taxon>
        <taxon>Streptomycetaceae</taxon>
        <taxon>Streptomyces</taxon>
    </lineage>
</organism>
<keyword evidence="2 5" id="KW-0547">Nucleotide-binding</keyword>
<comment type="similarity">
    <text evidence="5 6">Belongs to the glutamate--cysteine ligase type 2 family. EgtA subfamily.</text>
</comment>
<evidence type="ECO:0000256" key="6">
    <source>
        <dbReference type="PIRNR" id="PIRNR017901"/>
    </source>
</evidence>
<reference evidence="7" key="1">
    <citation type="submission" date="2021-03" db="EMBL/GenBank/DDBJ databases">
        <title>Streptomyces poriferae sp. nov., a novel marine sponge-derived Actinobacteria species with anti-MRSA activity.</title>
        <authorList>
            <person name="Sandoval-Powers M."/>
            <person name="Kralova S."/>
            <person name="Nguyen G.-S."/>
            <person name="Fawwal D."/>
            <person name="Degnes K."/>
            <person name="Klinkenberg G."/>
            <person name="Sletta H."/>
            <person name="Wentzel A."/>
            <person name="Liles M.R."/>
        </authorList>
    </citation>
    <scope>NUCLEOTIDE SEQUENCE</scope>
    <source>
        <strain evidence="7">DSM 41794</strain>
    </source>
</reference>